<keyword evidence="2 4" id="KW-0732">Signal</keyword>
<dbReference type="GO" id="GO:0008270">
    <property type="term" value="F:zinc ion binding"/>
    <property type="evidence" value="ECO:0007669"/>
    <property type="project" value="InterPro"/>
</dbReference>
<comment type="similarity">
    <text evidence="1">Belongs to the N-acetylmuramoyl-L-alanine amidase 2 family.</text>
</comment>
<keyword evidence="8" id="KW-1185">Reference proteome</keyword>
<feature type="signal peptide" evidence="4">
    <location>
        <begin position="1"/>
        <end position="21"/>
    </location>
</feature>
<accession>A0A937D668</accession>
<dbReference type="EMBL" id="JAERQJ010000003">
    <property type="protein sequence ID" value="MBL0684054.1"/>
    <property type="molecule type" value="Genomic_DNA"/>
</dbReference>
<protein>
    <submittedName>
        <fullName evidence="7">N-acetylmuramoyl-L-alanine amidase</fullName>
    </submittedName>
</protein>
<dbReference type="Gene3D" id="3.40.80.10">
    <property type="entry name" value="Peptidoglycan recognition protein-like"/>
    <property type="match status" value="1"/>
</dbReference>
<sequence>MKNYVLPMVLCCLFFALTIQAQQQRHVFKGEGTTTFNIDLANQNALVSNTAFVSKSNGLELQEKTREVPELVLKPIKIDLKRPKPFISAYTIWKGQHLDYTKFNLSYRTSRNGKSWSDWKPTIFDGHHEQTSERIASKMEFLDKKVKYIQYKASFTGETSPISISNIQLFQYSPGETSKKIQKQIKESATQKAAKAACSRPSVVSRSQWGAIPRGGAATSTVSHLIIHHEFGSNTSSDWAARVRSVQNFHINGNGWSDIGYNFLVDPNGVIYEGRAGGDNAIGAHFCGRNRNTMGVCMLGDYSSVTPTTATQTALKNLLAWKADKENINPVGSSFHYSVNRSLTHIAGHRDAGCSACPGNGGYATLGGIRNGVNLLVSNGCSGGSPTPTDTTPPTTSMSAVGGNTQTGDFTVNFSDNDNVGVTRRYYQVLEKYSSSYLANRRNGFFNENFGQDFGVYDVGAGNWSVINGRLSQSNTTSDNTQWSSYLIQDSGLPYLYEFAAKVNSTTGPRKFGIHIMSSDGTLSQRGDSYLIWFSGEDNKVRIYETVNNILYFRAIADVSLDNNWAKYRVTYSPAFGVIQIWKNNEYLLNWKDGSPISSGVAISLRTNKTAIDFDDLKVYKFRSTNSVLITAGNQNNTKDLRTANGKIKSMVRDDAGNWSAPGNLDITMNFSRFLAKNLTNKLTLYPNEVEDRAVVQWKQPQYGAVDISIFDMQGKPVAKMPKDYMDKGQSTLDITPLVEKLSQGLYLFKLSSGSYSETVKLMKK</sequence>
<dbReference type="CDD" id="cd06583">
    <property type="entry name" value="PGRP"/>
    <property type="match status" value="1"/>
</dbReference>
<evidence type="ECO:0000256" key="1">
    <source>
        <dbReference type="ARBA" id="ARBA00007553"/>
    </source>
</evidence>
<comment type="caution">
    <text evidence="7">The sequence shown here is derived from an EMBL/GenBank/DDBJ whole genome shotgun (WGS) entry which is preliminary data.</text>
</comment>
<feature type="region of interest" description="Disordered" evidence="3">
    <location>
        <begin position="384"/>
        <end position="403"/>
    </location>
</feature>
<evidence type="ECO:0000259" key="5">
    <source>
        <dbReference type="SMART" id="SM00644"/>
    </source>
</evidence>
<dbReference type="InterPro" id="IPR015510">
    <property type="entry name" value="PGRP"/>
</dbReference>
<dbReference type="SMART" id="SM00701">
    <property type="entry name" value="PGRP"/>
    <property type="match status" value="1"/>
</dbReference>
<dbReference type="RefSeq" id="WP_201919624.1">
    <property type="nucleotide sequence ID" value="NZ_BAABAX010000005.1"/>
</dbReference>
<dbReference type="InterPro" id="IPR006619">
    <property type="entry name" value="PGRP_domain_met/bac"/>
</dbReference>
<dbReference type="GO" id="GO:0009253">
    <property type="term" value="P:peptidoglycan catabolic process"/>
    <property type="evidence" value="ECO:0007669"/>
    <property type="project" value="InterPro"/>
</dbReference>
<reference evidence="7" key="1">
    <citation type="submission" date="2021-01" db="EMBL/GenBank/DDBJ databases">
        <authorList>
            <person name="Zhong Y.L."/>
        </authorList>
    </citation>
    <scope>NUCLEOTIDE SEQUENCE</scope>
    <source>
        <strain evidence="7">KCTC 23302</strain>
    </source>
</reference>
<organism evidence="7 8">
    <name type="scientific">Aquimarina mytili</name>
    <dbReference type="NCBI Taxonomy" id="874423"/>
    <lineage>
        <taxon>Bacteria</taxon>
        <taxon>Pseudomonadati</taxon>
        <taxon>Bacteroidota</taxon>
        <taxon>Flavobacteriia</taxon>
        <taxon>Flavobacteriales</taxon>
        <taxon>Flavobacteriaceae</taxon>
        <taxon>Aquimarina</taxon>
    </lineage>
</organism>
<feature type="chain" id="PRO_5037659082" evidence="4">
    <location>
        <begin position="22"/>
        <end position="765"/>
    </location>
</feature>
<dbReference type="InterPro" id="IPR002502">
    <property type="entry name" value="Amidase_domain"/>
</dbReference>
<dbReference type="InterPro" id="IPR036505">
    <property type="entry name" value="Amidase/PGRP_sf"/>
</dbReference>
<feature type="domain" description="N-acetylmuramoyl-L-alanine amidase" evidence="5">
    <location>
        <begin position="210"/>
        <end position="359"/>
    </location>
</feature>
<dbReference type="SUPFAM" id="SSF55846">
    <property type="entry name" value="N-acetylmuramoyl-L-alanine amidase-like"/>
    <property type="match status" value="1"/>
</dbReference>
<dbReference type="PANTHER" id="PTHR11022">
    <property type="entry name" value="PEPTIDOGLYCAN RECOGNITION PROTEIN"/>
    <property type="match status" value="1"/>
</dbReference>
<dbReference type="GO" id="GO:0008745">
    <property type="term" value="F:N-acetylmuramoyl-L-alanine amidase activity"/>
    <property type="evidence" value="ECO:0007669"/>
    <property type="project" value="InterPro"/>
</dbReference>
<evidence type="ECO:0000256" key="4">
    <source>
        <dbReference type="SAM" id="SignalP"/>
    </source>
</evidence>
<proteinExistence type="inferred from homology"/>
<dbReference type="AlphaFoldDB" id="A0A937D668"/>
<dbReference type="Pfam" id="PF18962">
    <property type="entry name" value="Por_Secre_tail"/>
    <property type="match status" value="1"/>
</dbReference>
<evidence type="ECO:0000313" key="7">
    <source>
        <dbReference type="EMBL" id="MBL0684054.1"/>
    </source>
</evidence>
<evidence type="ECO:0000313" key="8">
    <source>
        <dbReference type="Proteomes" id="UP000651057"/>
    </source>
</evidence>
<dbReference type="Pfam" id="PF01510">
    <property type="entry name" value="Amidase_2"/>
    <property type="match status" value="1"/>
</dbReference>
<dbReference type="Proteomes" id="UP000651057">
    <property type="component" value="Unassembled WGS sequence"/>
</dbReference>
<name>A0A937D668_9FLAO</name>
<evidence type="ECO:0000259" key="6">
    <source>
        <dbReference type="SMART" id="SM00701"/>
    </source>
</evidence>
<evidence type="ECO:0000256" key="2">
    <source>
        <dbReference type="ARBA" id="ARBA00022729"/>
    </source>
</evidence>
<dbReference type="NCBIfam" id="TIGR04183">
    <property type="entry name" value="Por_Secre_tail"/>
    <property type="match status" value="1"/>
</dbReference>
<dbReference type="SMART" id="SM00644">
    <property type="entry name" value="Ami_2"/>
    <property type="match status" value="1"/>
</dbReference>
<gene>
    <name evidence="7" type="ORF">JJQ60_11035</name>
</gene>
<evidence type="ECO:0000256" key="3">
    <source>
        <dbReference type="SAM" id="MobiDB-lite"/>
    </source>
</evidence>
<feature type="compositionally biased region" description="Low complexity" evidence="3">
    <location>
        <begin position="386"/>
        <end position="396"/>
    </location>
</feature>
<feature type="domain" description="Peptidoglycan recognition protein family" evidence="6">
    <location>
        <begin position="201"/>
        <end position="344"/>
    </location>
</feature>
<dbReference type="InterPro" id="IPR026444">
    <property type="entry name" value="Secre_tail"/>
</dbReference>
<dbReference type="PANTHER" id="PTHR11022:SF41">
    <property type="entry name" value="PEPTIDOGLYCAN-RECOGNITION PROTEIN LC-RELATED"/>
    <property type="match status" value="1"/>
</dbReference>